<comment type="caution">
    <text evidence="1">The sequence shown here is derived from an EMBL/GenBank/DDBJ whole genome shotgun (WGS) entry which is preliminary data.</text>
</comment>
<protein>
    <submittedName>
        <fullName evidence="1">Uncharacterized protein</fullName>
    </submittedName>
</protein>
<gene>
    <name evidence="1" type="ORF">DdX_19632</name>
</gene>
<evidence type="ECO:0000313" key="2">
    <source>
        <dbReference type="Proteomes" id="UP001201812"/>
    </source>
</evidence>
<accession>A0AAD4MJ53</accession>
<dbReference type="AlphaFoldDB" id="A0AAD4MJ53"/>
<name>A0AAD4MJ53_9BILA</name>
<dbReference type="EMBL" id="JAKKPZ010000413">
    <property type="protein sequence ID" value="KAI1695334.1"/>
    <property type="molecule type" value="Genomic_DNA"/>
</dbReference>
<evidence type="ECO:0000313" key="1">
    <source>
        <dbReference type="EMBL" id="KAI1695334.1"/>
    </source>
</evidence>
<sequence>MDTDDSSPDQNQRLSRKKVNISGDTWLEALKFLIFPQWSQKRFVCRKINGIAERNISNLSKLVIDSAGMYYINNTSLITAFEKLPLNKHTIVAFDTVLQEEQSTQWLKNRGLTLDAPADILPENALIAARKLQDYGRGSEWNNNVNLCIQGSVKEEIELCAEERRLPWFCDPILHDLLKPVLFYAQFNPFRNEYSWAYLAQFLKFIYHPTSYVKEVRMFAVNQTFIDSLQCNVYSVDNEPRYIRCELFTLEEIWYHADIFDAAFVDDSQLWG</sequence>
<organism evidence="1 2">
    <name type="scientific">Ditylenchus destructor</name>
    <dbReference type="NCBI Taxonomy" id="166010"/>
    <lineage>
        <taxon>Eukaryota</taxon>
        <taxon>Metazoa</taxon>
        <taxon>Ecdysozoa</taxon>
        <taxon>Nematoda</taxon>
        <taxon>Chromadorea</taxon>
        <taxon>Rhabditida</taxon>
        <taxon>Tylenchina</taxon>
        <taxon>Tylenchomorpha</taxon>
        <taxon>Sphaerularioidea</taxon>
        <taxon>Anguinidae</taxon>
        <taxon>Anguininae</taxon>
        <taxon>Ditylenchus</taxon>
    </lineage>
</organism>
<reference evidence="1" key="1">
    <citation type="submission" date="2022-01" db="EMBL/GenBank/DDBJ databases">
        <title>Genome Sequence Resource for Two Populations of Ditylenchus destructor, the Migratory Endoparasitic Phytonematode.</title>
        <authorList>
            <person name="Zhang H."/>
            <person name="Lin R."/>
            <person name="Xie B."/>
        </authorList>
    </citation>
    <scope>NUCLEOTIDE SEQUENCE</scope>
    <source>
        <strain evidence="1">BazhouSP</strain>
    </source>
</reference>
<keyword evidence="2" id="KW-1185">Reference proteome</keyword>
<dbReference type="Proteomes" id="UP001201812">
    <property type="component" value="Unassembled WGS sequence"/>
</dbReference>
<proteinExistence type="predicted"/>